<accession>A0AAE3ZKG3</accession>
<dbReference type="AlphaFoldDB" id="A0AAE3ZKG3"/>
<evidence type="ECO:0000313" key="2">
    <source>
        <dbReference type="Proteomes" id="UP001180845"/>
    </source>
</evidence>
<keyword evidence="2" id="KW-1185">Reference proteome</keyword>
<gene>
    <name evidence="1" type="ORF">JOF55_004743</name>
</gene>
<name>A0AAE3ZKG3_9ACTN</name>
<comment type="caution">
    <text evidence="1">The sequence shown here is derived from an EMBL/GenBank/DDBJ whole genome shotgun (WGS) entry which is preliminary data.</text>
</comment>
<dbReference type="EMBL" id="JAVDXW010000002">
    <property type="protein sequence ID" value="MDR7304499.1"/>
    <property type="molecule type" value="Genomic_DNA"/>
</dbReference>
<dbReference type="Proteomes" id="UP001180845">
    <property type="component" value="Unassembled WGS sequence"/>
</dbReference>
<proteinExistence type="predicted"/>
<organism evidence="1 2">
    <name type="scientific">Haloactinomyces albus</name>
    <dbReference type="NCBI Taxonomy" id="1352928"/>
    <lineage>
        <taxon>Bacteria</taxon>
        <taxon>Bacillati</taxon>
        <taxon>Actinomycetota</taxon>
        <taxon>Actinomycetes</taxon>
        <taxon>Actinopolysporales</taxon>
        <taxon>Actinopolysporaceae</taxon>
        <taxon>Haloactinomyces</taxon>
    </lineage>
</organism>
<protein>
    <submittedName>
        <fullName evidence="1">Uncharacterized protein</fullName>
    </submittedName>
</protein>
<evidence type="ECO:0000313" key="1">
    <source>
        <dbReference type="EMBL" id="MDR7304499.1"/>
    </source>
</evidence>
<reference evidence="1" key="1">
    <citation type="submission" date="2023-07" db="EMBL/GenBank/DDBJ databases">
        <title>Sequencing the genomes of 1000 actinobacteria strains.</title>
        <authorList>
            <person name="Klenk H.-P."/>
        </authorList>
    </citation>
    <scope>NUCLEOTIDE SEQUENCE</scope>
    <source>
        <strain evidence="1">DSM 45977</strain>
    </source>
</reference>
<sequence length="38" mass="4190">MNRRLEQQLFWRQIAEGLSSEDAAVAWCVDAGGDAVVP</sequence>